<dbReference type="PANTHER" id="PTHR47894">
    <property type="entry name" value="HTH-TYPE TRANSCRIPTIONAL REGULATOR GADX"/>
    <property type="match status" value="1"/>
</dbReference>
<keyword evidence="3" id="KW-0804">Transcription</keyword>
<evidence type="ECO:0000256" key="1">
    <source>
        <dbReference type="ARBA" id="ARBA00023015"/>
    </source>
</evidence>
<dbReference type="Pfam" id="PF12625">
    <property type="entry name" value="Arabinose_bd"/>
    <property type="match status" value="1"/>
</dbReference>
<organism evidence="5 6">
    <name type="scientific">Cyanobacterium aponinum 0216</name>
    <dbReference type="NCBI Taxonomy" id="2676140"/>
    <lineage>
        <taxon>Bacteria</taxon>
        <taxon>Bacillati</taxon>
        <taxon>Cyanobacteriota</taxon>
        <taxon>Cyanophyceae</taxon>
        <taxon>Oscillatoriophycideae</taxon>
        <taxon>Chroococcales</taxon>
        <taxon>Geminocystaceae</taxon>
        <taxon>Cyanobacterium</taxon>
    </lineage>
</organism>
<sequence length="345" mass="40195">METKSMKNLPLVRANSLFPLLKFLHENSIPLENFFYKSTIPENIFSQPESLLSLHQVFSAIDSFAYLQGIDFLGVLASQKLEIEDLGLFGKILRQSLTGYDLLQTVVTLLNKTYSSGVRVWLKEDNEVIWFNHQYPHFQYDKNRQGNYYAFFLHFQTIRLMMGFNWYPTDLSFQGQTIRGLSEMDLFSQSRIHFNQPYNSIGISKNLFYLPLKKKCQDINHNDELDLYEQLISSSPSVDFSKALQQLIRSQLLGGSIKIETIADAIGMSKRSLQRCLGDRGLSYFHLLDQVRFQLAVEWLKDTNIPIGEIAFELHYSEINSFTRSFKRWTGVTPSDYRYRLHSTR</sequence>
<dbReference type="GO" id="GO:0000976">
    <property type="term" value="F:transcription cis-regulatory region binding"/>
    <property type="evidence" value="ECO:0007669"/>
    <property type="project" value="TreeGrafter"/>
</dbReference>
<dbReference type="Pfam" id="PF12833">
    <property type="entry name" value="HTH_18"/>
    <property type="match status" value="1"/>
</dbReference>
<comment type="caution">
    <text evidence="5">The sequence shown here is derived from an EMBL/GenBank/DDBJ whole genome shotgun (WGS) entry which is preliminary data.</text>
</comment>
<protein>
    <submittedName>
        <fullName evidence="5">Helix-turn-helix domain-containing protein</fullName>
    </submittedName>
</protein>
<keyword evidence="1" id="KW-0805">Transcription regulation</keyword>
<dbReference type="InterPro" id="IPR009057">
    <property type="entry name" value="Homeodomain-like_sf"/>
</dbReference>
<gene>
    <name evidence="5" type="ORF">GGC33_07875</name>
</gene>
<evidence type="ECO:0000256" key="3">
    <source>
        <dbReference type="ARBA" id="ARBA00023163"/>
    </source>
</evidence>
<dbReference type="AlphaFoldDB" id="A0A844GXY3"/>
<dbReference type="SMART" id="SM00342">
    <property type="entry name" value="HTH_ARAC"/>
    <property type="match status" value="1"/>
</dbReference>
<dbReference type="InterPro" id="IPR018060">
    <property type="entry name" value="HTH_AraC"/>
</dbReference>
<keyword evidence="2" id="KW-0238">DNA-binding</keyword>
<dbReference type="SUPFAM" id="SSF46689">
    <property type="entry name" value="Homeodomain-like"/>
    <property type="match status" value="1"/>
</dbReference>
<evidence type="ECO:0000259" key="4">
    <source>
        <dbReference type="PROSITE" id="PS01124"/>
    </source>
</evidence>
<dbReference type="GO" id="GO:0003700">
    <property type="term" value="F:DNA-binding transcription factor activity"/>
    <property type="evidence" value="ECO:0007669"/>
    <property type="project" value="InterPro"/>
</dbReference>
<feature type="domain" description="HTH araC/xylS-type" evidence="4">
    <location>
        <begin position="242"/>
        <end position="340"/>
    </location>
</feature>
<evidence type="ECO:0000313" key="6">
    <source>
        <dbReference type="Proteomes" id="UP000437131"/>
    </source>
</evidence>
<dbReference type="Proteomes" id="UP000437131">
    <property type="component" value="Unassembled WGS sequence"/>
</dbReference>
<dbReference type="PANTHER" id="PTHR47894:SF4">
    <property type="entry name" value="HTH-TYPE TRANSCRIPTIONAL REGULATOR GADX"/>
    <property type="match status" value="1"/>
</dbReference>
<dbReference type="InterPro" id="IPR020449">
    <property type="entry name" value="Tscrpt_reg_AraC-type_HTH"/>
</dbReference>
<dbReference type="Gene3D" id="1.10.10.60">
    <property type="entry name" value="Homeodomain-like"/>
    <property type="match status" value="1"/>
</dbReference>
<accession>A0A844GXY3</accession>
<reference evidence="5 6" key="1">
    <citation type="submission" date="2019-11" db="EMBL/GenBank/DDBJ databases">
        <title>Isolation of a new High Light Tolerant Cyanobacteria.</title>
        <authorList>
            <person name="Dobson Z."/>
            <person name="Vaughn N."/>
            <person name="Vaughn M."/>
            <person name="Fromme P."/>
            <person name="Mazor Y."/>
        </authorList>
    </citation>
    <scope>NUCLEOTIDE SEQUENCE [LARGE SCALE GENOMIC DNA]</scope>
    <source>
        <strain evidence="5 6">0216</strain>
    </source>
</reference>
<dbReference type="PRINTS" id="PR00032">
    <property type="entry name" value="HTHARAC"/>
</dbReference>
<dbReference type="PROSITE" id="PS01124">
    <property type="entry name" value="HTH_ARAC_FAMILY_2"/>
    <property type="match status" value="1"/>
</dbReference>
<name>A0A844GXY3_9CHRO</name>
<dbReference type="GO" id="GO:0005829">
    <property type="term" value="C:cytosol"/>
    <property type="evidence" value="ECO:0007669"/>
    <property type="project" value="TreeGrafter"/>
</dbReference>
<evidence type="ECO:0000313" key="5">
    <source>
        <dbReference type="EMBL" id="MTF38846.1"/>
    </source>
</evidence>
<dbReference type="EMBL" id="WMIA01000007">
    <property type="protein sequence ID" value="MTF38846.1"/>
    <property type="molecule type" value="Genomic_DNA"/>
</dbReference>
<proteinExistence type="predicted"/>
<dbReference type="InterPro" id="IPR032687">
    <property type="entry name" value="AraC-type_N"/>
</dbReference>
<evidence type="ECO:0000256" key="2">
    <source>
        <dbReference type="ARBA" id="ARBA00023125"/>
    </source>
</evidence>